<dbReference type="InterPro" id="IPR039421">
    <property type="entry name" value="Type_1_exporter"/>
</dbReference>
<dbReference type="PROSITE" id="PS00211">
    <property type="entry name" value="ABC_TRANSPORTER_1"/>
    <property type="match status" value="1"/>
</dbReference>
<evidence type="ECO:0000256" key="3">
    <source>
        <dbReference type="ARBA" id="ARBA00022989"/>
    </source>
</evidence>
<dbReference type="PROSITE" id="PS50893">
    <property type="entry name" value="ABC_TRANSPORTER_2"/>
    <property type="match status" value="1"/>
</dbReference>
<dbReference type="GO" id="GO:0015421">
    <property type="term" value="F:ABC-type oligopeptide transporter activity"/>
    <property type="evidence" value="ECO:0007669"/>
    <property type="project" value="TreeGrafter"/>
</dbReference>
<dbReference type="GO" id="GO:0005886">
    <property type="term" value="C:plasma membrane"/>
    <property type="evidence" value="ECO:0007669"/>
    <property type="project" value="UniProtKB-SubCell"/>
</dbReference>
<dbReference type="OrthoDB" id="4966664at2"/>
<dbReference type="Pfam" id="PF00005">
    <property type="entry name" value="ABC_tran"/>
    <property type="match status" value="1"/>
</dbReference>
<feature type="transmembrane region" description="Helical" evidence="6">
    <location>
        <begin position="37"/>
        <end position="62"/>
    </location>
</feature>
<evidence type="ECO:0000256" key="2">
    <source>
        <dbReference type="ARBA" id="ARBA00022692"/>
    </source>
</evidence>
<feature type="transmembrane region" description="Helical" evidence="6">
    <location>
        <begin position="261"/>
        <end position="280"/>
    </location>
</feature>
<name>A0A344UBD4_9ACTN</name>
<proteinExistence type="predicted"/>
<evidence type="ECO:0000259" key="7">
    <source>
        <dbReference type="PROSITE" id="PS50893"/>
    </source>
</evidence>
<evidence type="ECO:0000256" key="1">
    <source>
        <dbReference type="ARBA" id="ARBA00004651"/>
    </source>
</evidence>
<protein>
    <submittedName>
        <fullName evidence="9">ABC transporter ATP-binding protein</fullName>
    </submittedName>
</protein>
<feature type="transmembrane region" description="Helical" evidence="6">
    <location>
        <begin position="155"/>
        <end position="172"/>
    </location>
</feature>
<dbReference type="InterPro" id="IPR036640">
    <property type="entry name" value="ABC1_TM_sf"/>
</dbReference>
<feature type="domain" description="ABC transmembrane type-1" evidence="8">
    <location>
        <begin position="38"/>
        <end position="319"/>
    </location>
</feature>
<dbReference type="Proteomes" id="UP000252004">
    <property type="component" value="Plasmid unnamed2"/>
</dbReference>
<feature type="compositionally biased region" description="Basic and acidic residues" evidence="5">
    <location>
        <begin position="430"/>
        <end position="458"/>
    </location>
</feature>
<feature type="domain" description="ABC transporter" evidence="7">
    <location>
        <begin position="341"/>
        <end position="591"/>
    </location>
</feature>
<gene>
    <name evidence="9" type="ORF">C0216_32500</name>
</gene>
<dbReference type="InterPro" id="IPR011527">
    <property type="entry name" value="ABC1_TM_dom"/>
</dbReference>
<geneLocation type="plasmid" evidence="9 10">
    <name>unnamed2</name>
</geneLocation>
<dbReference type="Gene3D" id="3.40.50.300">
    <property type="entry name" value="P-loop containing nucleotide triphosphate hydrolases"/>
    <property type="match status" value="1"/>
</dbReference>
<keyword evidence="9" id="KW-0614">Plasmid</keyword>
<dbReference type="Pfam" id="PF00664">
    <property type="entry name" value="ABC_membrane"/>
    <property type="match status" value="1"/>
</dbReference>
<keyword evidence="10" id="KW-1185">Reference proteome</keyword>
<dbReference type="PANTHER" id="PTHR43394:SF1">
    <property type="entry name" value="ATP-BINDING CASSETTE SUB-FAMILY B MEMBER 10, MITOCHONDRIAL"/>
    <property type="match status" value="1"/>
</dbReference>
<evidence type="ECO:0000256" key="6">
    <source>
        <dbReference type="SAM" id="Phobius"/>
    </source>
</evidence>
<feature type="transmembrane region" description="Helical" evidence="6">
    <location>
        <begin position="178"/>
        <end position="198"/>
    </location>
</feature>
<sequence length="594" mass="62827">MPSAGRSRFPAADPGAPATGSPVRFLLWLATRHRAGLVLATLFGVLCTLAQALVPAAVALGIDRGLLQRDRDALLLWGGAVLALGVFQAVVGMLRDRASITNRFGAVYGTTQLVVRHAAHLGADLPRRASTGSVVSVSASDVGHLGTALEGTARGSGAIVSILFAAVFMLVTSWQLGLVVLVGVPLIAAAVTRLMRVLHGRQQRLREQQGALTDLSVDIIDGLRVLRGFGGEKTYGRRYREGSQAVRAEGTRVAATVADIAFLRVLLPGALLVAIVWLGAHQVSTGRLEPGLLVAFYGYAVFLTDQLGQVTAMLDQLTRANVAAGRVLDFLRLQRERPGGTRPLDDDAAAAGLPLHDPDSGLTVPPGRLLAVVCGTEGDARTLAERLCGHTDSAVLLGDTPLSAHRTDDVRRHTLLADNDATLFAGRLGTELDPRDGDPRDGDPGGDGPRDSDPRDDRPRTEALLRALDAASARDVVDALPDGLAHETTGGREFSGGQQQRLRLARALLADPRLLVLVEPTNALDAPTEGRVARNLGPHRAGRTTVVFTTSPIVLEHAESVVFVKDGKAVAEGRHRTLLADPDYRAVVTREVLA</sequence>
<accession>A0A344UBD4</accession>
<dbReference type="SUPFAM" id="SSF52540">
    <property type="entry name" value="P-loop containing nucleoside triphosphate hydrolases"/>
    <property type="match status" value="1"/>
</dbReference>
<dbReference type="SUPFAM" id="SSF90123">
    <property type="entry name" value="ABC transporter transmembrane region"/>
    <property type="match status" value="1"/>
</dbReference>
<keyword evidence="9" id="KW-0067">ATP-binding</keyword>
<dbReference type="InterPro" id="IPR017871">
    <property type="entry name" value="ABC_transporter-like_CS"/>
</dbReference>
<evidence type="ECO:0000256" key="4">
    <source>
        <dbReference type="ARBA" id="ARBA00023136"/>
    </source>
</evidence>
<dbReference type="InterPro" id="IPR003439">
    <property type="entry name" value="ABC_transporter-like_ATP-bd"/>
</dbReference>
<keyword evidence="9" id="KW-0547">Nucleotide-binding</keyword>
<dbReference type="CDD" id="cd07346">
    <property type="entry name" value="ABC_6TM_exporters"/>
    <property type="match status" value="1"/>
</dbReference>
<dbReference type="GO" id="GO:0016887">
    <property type="term" value="F:ATP hydrolysis activity"/>
    <property type="evidence" value="ECO:0007669"/>
    <property type="project" value="InterPro"/>
</dbReference>
<dbReference type="EMBL" id="CP030864">
    <property type="protein sequence ID" value="AXE28205.1"/>
    <property type="molecule type" value="Genomic_DNA"/>
</dbReference>
<evidence type="ECO:0000256" key="5">
    <source>
        <dbReference type="SAM" id="MobiDB-lite"/>
    </source>
</evidence>
<feature type="region of interest" description="Disordered" evidence="5">
    <location>
        <begin position="427"/>
        <end position="458"/>
    </location>
</feature>
<dbReference type="PROSITE" id="PS50929">
    <property type="entry name" value="ABC_TM1F"/>
    <property type="match status" value="1"/>
</dbReference>
<dbReference type="GO" id="GO:0005524">
    <property type="term" value="F:ATP binding"/>
    <property type="evidence" value="ECO:0007669"/>
    <property type="project" value="UniProtKB-KW"/>
</dbReference>
<evidence type="ECO:0000313" key="9">
    <source>
        <dbReference type="EMBL" id="AXE28205.1"/>
    </source>
</evidence>
<dbReference type="InterPro" id="IPR027417">
    <property type="entry name" value="P-loop_NTPase"/>
</dbReference>
<dbReference type="KEGG" id="sgz:C0216_32500"/>
<dbReference type="Gene3D" id="1.20.1560.10">
    <property type="entry name" value="ABC transporter type 1, transmembrane domain"/>
    <property type="match status" value="1"/>
</dbReference>
<evidence type="ECO:0000313" key="10">
    <source>
        <dbReference type="Proteomes" id="UP000252004"/>
    </source>
</evidence>
<keyword evidence="2 6" id="KW-0812">Transmembrane</keyword>
<organism evidence="9 10">
    <name type="scientific">Streptomyces globosus</name>
    <dbReference type="NCBI Taxonomy" id="68209"/>
    <lineage>
        <taxon>Bacteria</taxon>
        <taxon>Bacillati</taxon>
        <taxon>Actinomycetota</taxon>
        <taxon>Actinomycetes</taxon>
        <taxon>Kitasatosporales</taxon>
        <taxon>Streptomycetaceae</taxon>
        <taxon>Streptomyces</taxon>
    </lineage>
</organism>
<comment type="subcellular location">
    <subcellularLocation>
        <location evidence="1">Cell membrane</location>
        <topology evidence="1">Multi-pass membrane protein</topology>
    </subcellularLocation>
</comment>
<reference evidence="9 10" key="1">
    <citation type="submission" date="2018-01" db="EMBL/GenBank/DDBJ databases">
        <title>Draft genome Sequence of streptomyces globosus LZH-48.</title>
        <authorList>
            <person name="Ran K."/>
            <person name="Li Z."/>
            <person name="Wei S."/>
            <person name="Dong R."/>
        </authorList>
    </citation>
    <scope>NUCLEOTIDE SEQUENCE [LARGE SCALE GENOMIC DNA]</scope>
    <source>
        <strain evidence="9 10">LZH-48</strain>
        <plasmid evidence="9 10">unnamed2</plasmid>
    </source>
</reference>
<feature type="transmembrane region" description="Helical" evidence="6">
    <location>
        <begin position="74"/>
        <end position="94"/>
    </location>
</feature>
<dbReference type="PANTHER" id="PTHR43394">
    <property type="entry name" value="ATP-DEPENDENT PERMEASE MDL1, MITOCHONDRIAL"/>
    <property type="match status" value="1"/>
</dbReference>
<dbReference type="AlphaFoldDB" id="A0A344UBD4"/>
<evidence type="ECO:0000259" key="8">
    <source>
        <dbReference type="PROSITE" id="PS50929"/>
    </source>
</evidence>
<keyword evidence="4 6" id="KW-0472">Membrane</keyword>
<feature type="region of interest" description="Disordered" evidence="5">
    <location>
        <begin position="338"/>
        <end position="360"/>
    </location>
</feature>
<keyword evidence="3 6" id="KW-1133">Transmembrane helix</keyword>